<evidence type="ECO:0000256" key="4">
    <source>
        <dbReference type="ARBA" id="ARBA00022725"/>
    </source>
</evidence>
<name>A0A9N9TC48_DIABA</name>
<evidence type="ECO:0000313" key="10">
    <source>
        <dbReference type="EMBL" id="CAG9838515.1"/>
    </source>
</evidence>
<feature type="transmembrane region" description="Helical" evidence="9">
    <location>
        <begin position="152"/>
        <end position="171"/>
    </location>
</feature>
<evidence type="ECO:0000256" key="2">
    <source>
        <dbReference type="ARBA" id="ARBA00022606"/>
    </source>
</evidence>
<keyword evidence="5 9" id="KW-1133">Transmembrane helix</keyword>
<comment type="subcellular location">
    <subcellularLocation>
        <location evidence="1">Membrane</location>
        <topology evidence="1">Multi-pass membrane protein</topology>
    </subcellularLocation>
</comment>
<keyword evidence="2" id="KW-0716">Sensory transduction</keyword>
<dbReference type="GO" id="GO:0004984">
    <property type="term" value="F:olfactory receptor activity"/>
    <property type="evidence" value="ECO:0007669"/>
    <property type="project" value="InterPro"/>
</dbReference>
<evidence type="ECO:0008006" key="12">
    <source>
        <dbReference type="Google" id="ProtNLM"/>
    </source>
</evidence>
<dbReference type="EMBL" id="OU898282">
    <property type="protein sequence ID" value="CAG9838515.1"/>
    <property type="molecule type" value="Genomic_DNA"/>
</dbReference>
<evidence type="ECO:0000256" key="3">
    <source>
        <dbReference type="ARBA" id="ARBA00022692"/>
    </source>
</evidence>
<dbReference type="PANTHER" id="PTHR21137:SF26">
    <property type="entry name" value="ODORANT RECEPTOR 10A-RELATED"/>
    <property type="match status" value="1"/>
</dbReference>
<keyword evidence="11" id="KW-1185">Reference proteome</keyword>
<keyword evidence="7" id="KW-0675">Receptor</keyword>
<dbReference type="InterPro" id="IPR004117">
    <property type="entry name" value="7tm6_olfct_rcpt"/>
</dbReference>
<dbReference type="OrthoDB" id="6744908at2759"/>
<protein>
    <recommendedName>
        <fullName evidence="12">Odorant receptor</fullName>
    </recommendedName>
</protein>
<evidence type="ECO:0000256" key="9">
    <source>
        <dbReference type="SAM" id="Phobius"/>
    </source>
</evidence>
<dbReference type="AlphaFoldDB" id="A0A9N9TC48"/>
<keyword evidence="4" id="KW-0552">Olfaction</keyword>
<dbReference type="Proteomes" id="UP001153709">
    <property type="component" value="Chromosome 7"/>
</dbReference>
<gene>
    <name evidence="10" type="ORF">DIABBA_LOCUS11402</name>
</gene>
<dbReference type="GO" id="GO:0005886">
    <property type="term" value="C:plasma membrane"/>
    <property type="evidence" value="ECO:0007669"/>
    <property type="project" value="TreeGrafter"/>
</dbReference>
<feature type="transmembrane region" description="Helical" evidence="9">
    <location>
        <begin position="247"/>
        <end position="269"/>
    </location>
</feature>
<dbReference type="GO" id="GO:0007165">
    <property type="term" value="P:signal transduction"/>
    <property type="evidence" value="ECO:0007669"/>
    <property type="project" value="UniProtKB-KW"/>
</dbReference>
<sequence>MATHEQDIKTFTISACLTGTFSMALLKSHFINKELHLLEKIRVRETRIYASKDEEIIQIYKNRANNINKFNLCYMIINYLDSVGYMYIIGPIFAPVETVYDSVKNTTHIHKQLPIESWMPFNVDEHFFKALLLEEFLSTFCMVLSFGSDIFFYGYIGYMIGQLEILNYILLNFETYKERIKQQLNCDDEKANYVTVQLCIKEHQIVMGYIDDYNNSMRTMMLLDFLHSSAQLAMISIIILLCVTDNLIKIAGLGFAVILLCRLGVFYWLANDVIVKILKTAYSYLTFVYKYKDEILG</sequence>
<dbReference type="Pfam" id="PF02949">
    <property type="entry name" value="7tm_6"/>
    <property type="match status" value="1"/>
</dbReference>
<organism evidence="10 11">
    <name type="scientific">Diabrotica balteata</name>
    <name type="common">Banded cucumber beetle</name>
    <dbReference type="NCBI Taxonomy" id="107213"/>
    <lineage>
        <taxon>Eukaryota</taxon>
        <taxon>Metazoa</taxon>
        <taxon>Ecdysozoa</taxon>
        <taxon>Arthropoda</taxon>
        <taxon>Hexapoda</taxon>
        <taxon>Insecta</taxon>
        <taxon>Pterygota</taxon>
        <taxon>Neoptera</taxon>
        <taxon>Endopterygota</taxon>
        <taxon>Coleoptera</taxon>
        <taxon>Polyphaga</taxon>
        <taxon>Cucujiformia</taxon>
        <taxon>Chrysomeloidea</taxon>
        <taxon>Chrysomelidae</taxon>
        <taxon>Galerucinae</taxon>
        <taxon>Diabroticina</taxon>
        <taxon>Diabroticites</taxon>
        <taxon>Diabrotica</taxon>
    </lineage>
</organism>
<evidence type="ECO:0000313" key="11">
    <source>
        <dbReference type="Proteomes" id="UP001153709"/>
    </source>
</evidence>
<keyword evidence="3 9" id="KW-0812">Transmembrane</keyword>
<evidence type="ECO:0000256" key="5">
    <source>
        <dbReference type="ARBA" id="ARBA00022989"/>
    </source>
</evidence>
<feature type="transmembrane region" description="Helical" evidence="9">
    <location>
        <begin position="222"/>
        <end position="241"/>
    </location>
</feature>
<reference evidence="10" key="1">
    <citation type="submission" date="2022-01" db="EMBL/GenBank/DDBJ databases">
        <authorList>
            <person name="King R."/>
        </authorList>
    </citation>
    <scope>NUCLEOTIDE SEQUENCE</scope>
</reference>
<dbReference type="GO" id="GO:0005549">
    <property type="term" value="F:odorant binding"/>
    <property type="evidence" value="ECO:0007669"/>
    <property type="project" value="InterPro"/>
</dbReference>
<keyword evidence="6 9" id="KW-0472">Membrane</keyword>
<evidence type="ECO:0000256" key="1">
    <source>
        <dbReference type="ARBA" id="ARBA00004141"/>
    </source>
</evidence>
<proteinExistence type="predicted"/>
<evidence type="ECO:0000256" key="6">
    <source>
        <dbReference type="ARBA" id="ARBA00023136"/>
    </source>
</evidence>
<dbReference type="PANTHER" id="PTHR21137">
    <property type="entry name" value="ODORANT RECEPTOR"/>
    <property type="match status" value="1"/>
</dbReference>
<keyword evidence="8" id="KW-0807">Transducer</keyword>
<evidence type="ECO:0000256" key="7">
    <source>
        <dbReference type="ARBA" id="ARBA00023170"/>
    </source>
</evidence>
<accession>A0A9N9TC48</accession>
<evidence type="ECO:0000256" key="8">
    <source>
        <dbReference type="ARBA" id="ARBA00023224"/>
    </source>
</evidence>